<protein>
    <submittedName>
        <fullName evidence="1">Uncharacterized protein</fullName>
    </submittedName>
</protein>
<keyword evidence="2" id="KW-1185">Reference proteome</keyword>
<sequence>MTNVPQTLETTTFASFLDLEDRNARTLYRRTLQKFQCKHAVLLGAKFDRRCHVIFCVSAEIITLNGKEQQNVYAQVTL</sequence>
<organism evidence="1 2">
    <name type="scientific">Allacma fusca</name>
    <dbReference type="NCBI Taxonomy" id="39272"/>
    <lineage>
        <taxon>Eukaryota</taxon>
        <taxon>Metazoa</taxon>
        <taxon>Ecdysozoa</taxon>
        <taxon>Arthropoda</taxon>
        <taxon>Hexapoda</taxon>
        <taxon>Collembola</taxon>
        <taxon>Symphypleona</taxon>
        <taxon>Sminthuridae</taxon>
        <taxon>Allacma</taxon>
    </lineage>
</organism>
<comment type="caution">
    <text evidence="1">The sequence shown here is derived from an EMBL/GenBank/DDBJ whole genome shotgun (WGS) entry which is preliminary data.</text>
</comment>
<dbReference type="AlphaFoldDB" id="A0A8J2L0H9"/>
<dbReference type="Proteomes" id="UP000708208">
    <property type="component" value="Unassembled WGS sequence"/>
</dbReference>
<dbReference type="EMBL" id="CAJVCH010534552">
    <property type="protein sequence ID" value="CAG7824956.1"/>
    <property type="molecule type" value="Genomic_DNA"/>
</dbReference>
<reference evidence="1" key="1">
    <citation type="submission" date="2021-06" db="EMBL/GenBank/DDBJ databases">
        <authorList>
            <person name="Hodson N. C."/>
            <person name="Mongue J. A."/>
            <person name="Jaron S. K."/>
        </authorList>
    </citation>
    <scope>NUCLEOTIDE SEQUENCE</scope>
</reference>
<evidence type="ECO:0000313" key="1">
    <source>
        <dbReference type="EMBL" id="CAG7824956.1"/>
    </source>
</evidence>
<proteinExistence type="predicted"/>
<gene>
    <name evidence="1" type="ORF">AFUS01_LOCUS35087</name>
</gene>
<name>A0A8J2L0H9_9HEXA</name>
<accession>A0A8J2L0H9</accession>
<evidence type="ECO:0000313" key="2">
    <source>
        <dbReference type="Proteomes" id="UP000708208"/>
    </source>
</evidence>